<protein>
    <submittedName>
        <fullName evidence="1">Uncharacterized protein</fullName>
    </submittedName>
</protein>
<evidence type="ECO:0000313" key="3">
    <source>
        <dbReference type="EMBL" id="CAF4593851.1"/>
    </source>
</evidence>
<evidence type="ECO:0000313" key="4">
    <source>
        <dbReference type="Proteomes" id="UP000663872"/>
    </source>
</evidence>
<sequence>MRQQCTFETIKSHQEYLENMYNTLDNEREDKLHSLFAQHLGVTIVSFIKNILEKSLESKKNNNRNRLDNLLLDHMREKATRQIKNSATPKEHQYIELLHEKFMRTLDLELQLEKLERRFLENMPPLSLNMFDKIELDAKGLKSDSVYLSSLREEWKNVLRKTKLDLTSLMRQANKEYVELIKNVSISLREPYET</sequence>
<organism evidence="1 4">
    <name type="scientific">Rotaria socialis</name>
    <dbReference type="NCBI Taxonomy" id="392032"/>
    <lineage>
        <taxon>Eukaryota</taxon>
        <taxon>Metazoa</taxon>
        <taxon>Spiralia</taxon>
        <taxon>Gnathifera</taxon>
        <taxon>Rotifera</taxon>
        <taxon>Eurotatoria</taxon>
        <taxon>Bdelloidea</taxon>
        <taxon>Philodinida</taxon>
        <taxon>Philodinidae</taxon>
        <taxon>Rotaria</taxon>
    </lineage>
</organism>
<dbReference type="EMBL" id="CAJNYU010002488">
    <property type="protein sequence ID" value="CAF3558882.1"/>
    <property type="molecule type" value="Genomic_DNA"/>
</dbReference>
<reference evidence="1" key="1">
    <citation type="submission" date="2021-02" db="EMBL/GenBank/DDBJ databases">
        <authorList>
            <person name="Nowell W R."/>
        </authorList>
    </citation>
    <scope>NUCLEOTIDE SEQUENCE</scope>
</reference>
<dbReference type="AlphaFoldDB" id="A0A818C9Y4"/>
<accession>A0A818C9Y4</accession>
<evidence type="ECO:0000313" key="1">
    <source>
        <dbReference type="EMBL" id="CAF3424848.1"/>
    </source>
</evidence>
<dbReference type="Proteomes" id="UP000663872">
    <property type="component" value="Unassembled WGS sequence"/>
</dbReference>
<proteinExistence type="predicted"/>
<comment type="caution">
    <text evidence="1">The sequence shown here is derived from an EMBL/GenBank/DDBJ whole genome shotgun (WGS) entry which is preliminary data.</text>
</comment>
<name>A0A818C9Y4_9BILA</name>
<dbReference type="EMBL" id="CAJOBQ010003105">
    <property type="protein sequence ID" value="CAF4593851.1"/>
    <property type="molecule type" value="Genomic_DNA"/>
</dbReference>
<dbReference type="Proteomes" id="UP000663869">
    <property type="component" value="Unassembled WGS sequence"/>
</dbReference>
<gene>
    <name evidence="2" type="ORF">FME351_LOCUS19856</name>
    <name evidence="1" type="ORF">GRG538_LOCUS12097</name>
    <name evidence="3" type="ORF">TSG867_LOCUS27388</name>
</gene>
<dbReference type="EMBL" id="CAJNYT010001700">
    <property type="protein sequence ID" value="CAF3424848.1"/>
    <property type="molecule type" value="Genomic_DNA"/>
</dbReference>
<dbReference type="Proteomes" id="UP000663862">
    <property type="component" value="Unassembled WGS sequence"/>
</dbReference>
<evidence type="ECO:0000313" key="2">
    <source>
        <dbReference type="EMBL" id="CAF3558882.1"/>
    </source>
</evidence>